<dbReference type="PROSITE" id="PS50931">
    <property type="entry name" value="HTH_LYSR"/>
    <property type="match status" value="1"/>
</dbReference>
<protein>
    <submittedName>
        <fullName evidence="6">LysR family transcriptional regulator</fullName>
    </submittedName>
</protein>
<evidence type="ECO:0000256" key="2">
    <source>
        <dbReference type="ARBA" id="ARBA00023015"/>
    </source>
</evidence>
<dbReference type="Gene3D" id="1.10.10.10">
    <property type="entry name" value="Winged helix-like DNA-binding domain superfamily/Winged helix DNA-binding domain"/>
    <property type="match status" value="1"/>
</dbReference>
<proteinExistence type="inferred from homology"/>
<dbReference type="InterPro" id="IPR036388">
    <property type="entry name" value="WH-like_DNA-bd_sf"/>
</dbReference>
<accession>A0ABW3TLN6</accession>
<dbReference type="Pfam" id="PF00126">
    <property type="entry name" value="HTH_1"/>
    <property type="match status" value="1"/>
</dbReference>
<evidence type="ECO:0000313" key="6">
    <source>
        <dbReference type="EMBL" id="MFD1201500.1"/>
    </source>
</evidence>
<feature type="domain" description="HTH lysR-type" evidence="5">
    <location>
        <begin position="1"/>
        <end position="58"/>
    </location>
</feature>
<keyword evidence="2" id="KW-0805">Transcription regulation</keyword>
<keyword evidence="3" id="KW-0238">DNA-binding</keyword>
<evidence type="ECO:0000256" key="3">
    <source>
        <dbReference type="ARBA" id="ARBA00023125"/>
    </source>
</evidence>
<dbReference type="InterPro" id="IPR005119">
    <property type="entry name" value="LysR_subst-bd"/>
</dbReference>
<dbReference type="InterPro" id="IPR036390">
    <property type="entry name" value="WH_DNA-bd_sf"/>
</dbReference>
<dbReference type="Pfam" id="PF03466">
    <property type="entry name" value="LysR_substrate"/>
    <property type="match status" value="1"/>
</dbReference>
<dbReference type="EMBL" id="JBHTLY010000002">
    <property type="protein sequence ID" value="MFD1201500.1"/>
    <property type="molecule type" value="Genomic_DNA"/>
</dbReference>
<dbReference type="PANTHER" id="PTHR30346:SF29">
    <property type="entry name" value="LYSR SUBSTRATE-BINDING"/>
    <property type="match status" value="1"/>
</dbReference>
<gene>
    <name evidence="6" type="ORF">ACFQ3U_06300</name>
</gene>
<evidence type="ECO:0000313" key="7">
    <source>
        <dbReference type="Proteomes" id="UP001597181"/>
    </source>
</evidence>
<dbReference type="Proteomes" id="UP001597181">
    <property type="component" value="Unassembled WGS sequence"/>
</dbReference>
<evidence type="ECO:0000256" key="4">
    <source>
        <dbReference type="ARBA" id="ARBA00023163"/>
    </source>
</evidence>
<keyword evidence="4" id="KW-0804">Transcription</keyword>
<dbReference type="InterPro" id="IPR000847">
    <property type="entry name" value="LysR_HTH_N"/>
</dbReference>
<dbReference type="PANTHER" id="PTHR30346">
    <property type="entry name" value="TRANSCRIPTIONAL DUAL REGULATOR HCAR-RELATED"/>
    <property type="match status" value="1"/>
</dbReference>
<sequence>MEIYQLEILRELGTLGSVTAVAESLRVTPSAVSQQLTALQRGFRAPLTRRDGRTLVLTEAGHALARAGTEVIEAMAAAAGAVEAFEQEPSGIVRVSGFHSASQAIFGALLSELRGVAAAPALRLSDEDVAQDEFPLLTASYDLVIAHRLEHSPPWPTAGLRVIRLAQEPLDIALPVDHPLAARERLTPADVAGEPWVTSRSGYSPDDLLGAIAAVADRPVNVVHRINDYGSVAAIVATGDAVGMVPRYTVGSALSGLVLRPLTGVNATRSIDLLTRPETLHRRSVQVTVEALRTAMGGLVAAGEARR</sequence>
<comment type="caution">
    <text evidence="6">The sequence shown here is derived from an EMBL/GenBank/DDBJ whole genome shotgun (WGS) entry which is preliminary data.</text>
</comment>
<dbReference type="SUPFAM" id="SSF53850">
    <property type="entry name" value="Periplasmic binding protein-like II"/>
    <property type="match status" value="1"/>
</dbReference>
<dbReference type="RefSeq" id="WP_343958110.1">
    <property type="nucleotide sequence ID" value="NZ_BAAAKZ010000002.1"/>
</dbReference>
<name>A0ABW3TLN6_9MICO</name>
<organism evidence="6 7">
    <name type="scientific">Leucobacter albus</name>
    <dbReference type="NCBI Taxonomy" id="272210"/>
    <lineage>
        <taxon>Bacteria</taxon>
        <taxon>Bacillati</taxon>
        <taxon>Actinomycetota</taxon>
        <taxon>Actinomycetes</taxon>
        <taxon>Micrococcales</taxon>
        <taxon>Microbacteriaceae</taxon>
        <taxon>Leucobacter</taxon>
    </lineage>
</organism>
<dbReference type="SUPFAM" id="SSF46785">
    <property type="entry name" value="Winged helix' DNA-binding domain"/>
    <property type="match status" value="1"/>
</dbReference>
<evidence type="ECO:0000259" key="5">
    <source>
        <dbReference type="PROSITE" id="PS50931"/>
    </source>
</evidence>
<reference evidence="7" key="1">
    <citation type="journal article" date="2019" name="Int. J. Syst. Evol. Microbiol.">
        <title>The Global Catalogue of Microorganisms (GCM) 10K type strain sequencing project: providing services to taxonomists for standard genome sequencing and annotation.</title>
        <authorList>
            <consortium name="The Broad Institute Genomics Platform"/>
            <consortium name="The Broad Institute Genome Sequencing Center for Infectious Disease"/>
            <person name="Wu L."/>
            <person name="Ma J."/>
        </authorList>
    </citation>
    <scope>NUCLEOTIDE SEQUENCE [LARGE SCALE GENOMIC DNA]</scope>
    <source>
        <strain evidence="7">CCUG 50213</strain>
    </source>
</reference>
<comment type="similarity">
    <text evidence="1">Belongs to the LysR transcriptional regulatory family.</text>
</comment>
<evidence type="ECO:0000256" key="1">
    <source>
        <dbReference type="ARBA" id="ARBA00009437"/>
    </source>
</evidence>
<keyword evidence="7" id="KW-1185">Reference proteome</keyword>
<dbReference type="Gene3D" id="3.40.190.10">
    <property type="entry name" value="Periplasmic binding protein-like II"/>
    <property type="match status" value="2"/>
</dbReference>